<dbReference type="GO" id="GO:0006508">
    <property type="term" value="P:proteolysis"/>
    <property type="evidence" value="ECO:0007669"/>
    <property type="project" value="UniProtKB-KW"/>
</dbReference>
<dbReference type="Pfam" id="PF00877">
    <property type="entry name" value="NLPC_P60"/>
    <property type="match status" value="1"/>
</dbReference>
<evidence type="ECO:0000256" key="3">
    <source>
        <dbReference type="ARBA" id="ARBA00022801"/>
    </source>
</evidence>
<dbReference type="GO" id="GO:0008234">
    <property type="term" value="F:cysteine-type peptidase activity"/>
    <property type="evidence" value="ECO:0007669"/>
    <property type="project" value="UniProtKB-KW"/>
</dbReference>
<accession>A0A919U1M6</accession>
<keyword evidence="4" id="KW-0788">Thiol protease</keyword>
<dbReference type="PROSITE" id="PS51935">
    <property type="entry name" value="NLPC_P60"/>
    <property type="match status" value="1"/>
</dbReference>
<dbReference type="Gene3D" id="1.10.530.10">
    <property type="match status" value="1"/>
</dbReference>
<evidence type="ECO:0000313" key="6">
    <source>
        <dbReference type="EMBL" id="GIG23318.1"/>
    </source>
</evidence>
<evidence type="ECO:0000256" key="4">
    <source>
        <dbReference type="ARBA" id="ARBA00022807"/>
    </source>
</evidence>
<feature type="domain" description="NlpC/P60" evidence="5">
    <location>
        <begin position="230"/>
        <end position="358"/>
    </location>
</feature>
<name>A0A919U1M6_9CELL</name>
<dbReference type="PANTHER" id="PTHR47359">
    <property type="entry name" value="PEPTIDOGLYCAN DL-ENDOPEPTIDASE CWLO"/>
    <property type="match status" value="1"/>
</dbReference>
<dbReference type="RefSeq" id="WP_203758329.1">
    <property type="nucleotide sequence ID" value="NZ_BONK01000018.1"/>
</dbReference>
<proteinExistence type="inferred from homology"/>
<dbReference type="Pfam" id="PF13406">
    <property type="entry name" value="SLT_2"/>
    <property type="match status" value="1"/>
</dbReference>
<dbReference type="InterPro" id="IPR023346">
    <property type="entry name" value="Lysozyme-like_dom_sf"/>
</dbReference>
<dbReference type="InterPro" id="IPR000064">
    <property type="entry name" value="NLP_P60_dom"/>
</dbReference>
<evidence type="ECO:0000256" key="1">
    <source>
        <dbReference type="ARBA" id="ARBA00007074"/>
    </source>
</evidence>
<dbReference type="CDD" id="cd13399">
    <property type="entry name" value="Slt35-like"/>
    <property type="match status" value="1"/>
</dbReference>
<organism evidence="6 7">
    <name type="scientific">Cellulomonas chitinilytica</name>
    <dbReference type="NCBI Taxonomy" id="398759"/>
    <lineage>
        <taxon>Bacteria</taxon>
        <taxon>Bacillati</taxon>
        <taxon>Actinomycetota</taxon>
        <taxon>Actinomycetes</taxon>
        <taxon>Micrococcales</taxon>
        <taxon>Cellulomonadaceae</taxon>
        <taxon>Cellulomonas</taxon>
    </lineage>
</organism>
<dbReference type="SUPFAM" id="SSF54001">
    <property type="entry name" value="Cysteine proteinases"/>
    <property type="match status" value="1"/>
</dbReference>
<dbReference type="Proteomes" id="UP000632740">
    <property type="component" value="Unassembled WGS sequence"/>
</dbReference>
<dbReference type="EMBL" id="BONK01000018">
    <property type="protein sequence ID" value="GIG23318.1"/>
    <property type="molecule type" value="Genomic_DNA"/>
</dbReference>
<keyword evidence="7" id="KW-1185">Reference proteome</keyword>
<evidence type="ECO:0000259" key="5">
    <source>
        <dbReference type="PROSITE" id="PS51935"/>
    </source>
</evidence>
<protein>
    <submittedName>
        <fullName evidence="6">Hydrolase Nlp/P60</fullName>
    </submittedName>
</protein>
<keyword evidence="3 6" id="KW-0378">Hydrolase</keyword>
<sequence>MFKAFGALVAAVAVLAGLVLIGAALIVAIGAQAATESACDVTGVGAITAVTDVSGQGEGGIGFEVPAPGVERLASLKNPPVPVPERIKVMYVAGADRYHLPWALLAGIGMEETVHGRARAASSAGAQGLMQFMPATWGRYGVDGSGDGIADIRNDADSVMSAANYLTAAGVASGGPDGVRRALFAYNHAQWYVNDVLFYATAYGGGVIAGDPDACGAGGEGNPALPPISNDKVRQMLTWAQTHLGEPYVYGAAGPQQWDCSGFTRAAFAQIGITLPRTASAQHDWVAHGNGFRVVLGQERPGDLVFTDSYLGPNQVGHVMIVLDPTRKLTVEAGGDEVGNYSYAAWETHHLFSIWRVGAAA</sequence>
<dbReference type="Gene3D" id="3.90.1720.10">
    <property type="entry name" value="endopeptidase domain like (from Nostoc punctiforme)"/>
    <property type="match status" value="1"/>
</dbReference>
<evidence type="ECO:0000256" key="2">
    <source>
        <dbReference type="ARBA" id="ARBA00022670"/>
    </source>
</evidence>
<dbReference type="PANTHER" id="PTHR47359:SF3">
    <property type="entry name" value="NLP_P60 DOMAIN-CONTAINING PROTEIN-RELATED"/>
    <property type="match status" value="1"/>
</dbReference>
<comment type="caution">
    <text evidence="6">The sequence shown here is derived from an EMBL/GenBank/DDBJ whole genome shotgun (WGS) entry which is preliminary data.</text>
</comment>
<dbReference type="SUPFAM" id="SSF53955">
    <property type="entry name" value="Lysozyme-like"/>
    <property type="match status" value="1"/>
</dbReference>
<gene>
    <name evidence="6" type="ORF">Cch01nite_40420</name>
</gene>
<dbReference type="InterPro" id="IPR031304">
    <property type="entry name" value="SLT_2"/>
</dbReference>
<dbReference type="InterPro" id="IPR051794">
    <property type="entry name" value="PG_Endopeptidase_C40"/>
</dbReference>
<dbReference type="InterPro" id="IPR038765">
    <property type="entry name" value="Papain-like_cys_pep_sf"/>
</dbReference>
<dbReference type="AlphaFoldDB" id="A0A919U1M6"/>
<reference evidence="6" key="1">
    <citation type="submission" date="2021-01" db="EMBL/GenBank/DDBJ databases">
        <title>Whole genome shotgun sequence of Cellulomonas chitinilytica NBRC 110799.</title>
        <authorList>
            <person name="Komaki H."/>
            <person name="Tamura T."/>
        </authorList>
    </citation>
    <scope>NUCLEOTIDE SEQUENCE</scope>
    <source>
        <strain evidence="6">NBRC 110799</strain>
    </source>
</reference>
<keyword evidence="2" id="KW-0645">Protease</keyword>
<evidence type="ECO:0000313" key="7">
    <source>
        <dbReference type="Proteomes" id="UP000632740"/>
    </source>
</evidence>
<comment type="similarity">
    <text evidence="1">Belongs to the peptidase C40 family.</text>
</comment>